<evidence type="ECO:0000313" key="3">
    <source>
        <dbReference type="Proteomes" id="UP000186817"/>
    </source>
</evidence>
<keyword evidence="3" id="KW-1185">Reference proteome</keyword>
<accession>A0A1Q9EDE3</accession>
<evidence type="ECO:0000313" key="2">
    <source>
        <dbReference type="EMBL" id="OLQ05465.1"/>
    </source>
</evidence>
<dbReference type="EMBL" id="LSRX01000184">
    <property type="protein sequence ID" value="OLQ05465.1"/>
    <property type="molecule type" value="Genomic_DNA"/>
</dbReference>
<protein>
    <submittedName>
        <fullName evidence="2">Uncharacterized protein</fullName>
    </submittedName>
</protein>
<dbReference type="Proteomes" id="UP000186817">
    <property type="component" value="Unassembled WGS sequence"/>
</dbReference>
<dbReference type="AlphaFoldDB" id="A0A1Q9EDE3"/>
<dbReference type="Gene3D" id="2.60.120.620">
    <property type="entry name" value="q2cbj1_9rhob like domain"/>
    <property type="match status" value="1"/>
</dbReference>
<organism evidence="2 3">
    <name type="scientific">Symbiodinium microadriaticum</name>
    <name type="common">Dinoflagellate</name>
    <name type="synonym">Zooxanthella microadriatica</name>
    <dbReference type="NCBI Taxonomy" id="2951"/>
    <lineage>
        <taxon>Eukaryota</taxon>
        <taxon>Sar</taxon>
        <taxon>Alveolata</taxon>
        <taxon>Dinophyceae</taxon>
        <taxon>Suessiales</taxon>
        <taxon>Symbiodiniaceae</taxon>
        <taxon>Symbiodinium</taxon>
    </lineage>
</organism>
<name>A0A1Q9EDE3_SYMMI</name>
<sequence length="531" mass="59306">MSRRHRGLKAALAVAAGGAVWGRCLLVPLVGTPLRNIDFERLRGPSDVLDLAVCRSFLSEDEISLATARAQDGEAWAIDDRDDDLGYAHEVWRIEEVLQLHEPGFFQKLIASAWSVEKRMWGNILDFVFPEIEYIEYDVKKLGRPGSIARHTDNDSLITMVVLLSETSEFQGGINCFEGAPEEREVPLRRGDACFFFGHCCHHWITPVTTGCRRILQMELRNRYEEPPSRIRRCETWAVKREVMYGLTVVVSLSPSASLAGRAASWRLGRTMGAAPTEVKYHGLFLPREERRPFRCHASSCIAPSRRCQAGERAEEAGSYHARAAAAPVAYCKGKFRRRCPSHRTPGPSGARCQQQRHRHPQGSTVLPSRWQRDSEGMMLVDLKVTLQVLRVAHPNCGAWTSRQLCHVAWSLAVLSMNGGHTAQLLADVCDAFGRRVATEGVPQDMSTFVWSLATLLAVDHSPAFDTTMRASMEKLSEFGVQDLAISAWALAKLLYAERRPFLAALASESNRKLQEFGGRNLSSISWAFSS</sequence>
<comment type="caution">
    <text evidence="2">The sequence shown here is derived from an EMBL/GenBank/DDBJ whole genome shotgun (WGS) entry which is preliminary data.</text>
</comment>
<evidence type="ECO:0000256" key="1">
    <source>
        <dbReference type="SAM" id="MobiDB-lite"/>
    </source>
</evidence>
<feature type="region of interest" description="Disordered" evidence="1">
    <location>
        <begin position="341"/>
        <end position="366"/>
    </location>
</feature>
<proteinExistence type="predicted"/>
<dbReference type="OrthoDB" id="420684at2759"/>
<gene>
    <name evidence="2" type="ORF">AK812_SmicGene11345</name>
</gene>
<reference evidence="2 3" key="1">
    <citation type="submission" date="2016-02" db="EMBL/GenBank/DDBJ databases">
        <title>Genome analysis of coral dinoflagellate symbionts highlights evolutionary adaptations to a symbiotic lifestyle.</title>
        <authorList>
            <person name="Aranda M."/>
            <person name="Li Y."/>
            <person name="Liew Y.J."/>
            <person name="Baumgarten S."/>
            <person name="Simakov O."/>
            <person name="Wilson M."/>
            <person name="Piel J."/>
            <person name="Ashoor H."/>
            <person name="Bougouffa S."/>
            <person name="Bajic V.B."/>
            <person name="Ryu T."/>
            <person name="Ravasi T."/>
            <person name="Bayer T."/>
            <person name="Micklem G."/>
            <person name="Kim H."/>
            <person name="Bhak J."/>
            <person name="Lajeunesse T.C."/>
            <person name="Voolstra C.R."/>
        </authorList>
    </citation>
    <scope>NUCLEOTIDE SEQUENCE [LARGE SCALE GENOMIC DNA]</scope>
    <source>
        <strain evidence="2 3">CCMP2467</strain>
    </source>
</reference>